<dbReference type="InterPro" id="IPR036390">
    <property type="entry name" value="WH_DNA-bd_sf"/>
</dbReference>
<dbReference type="PROSITE" id="PS50949">
    <property type="entry name" value="HTH_GNTR"/>
    <property type="match status" value="1"/>
</dbReference>
<reference evidence="5 6" key="1">
    <citation type="submission" date="2018-07" db="EMBL/GenBank/DDBJ databases">
        <authorList>
            <person name="Zhang Y."/>
            <person name="Wang L."/>
            <person name="Ma S."/>
        </authorList>
    </citation>
    <scope>NUCLEOTIDE SEQUENCE [LARGE SCALE GENOMIC DNA]</scope>
    <source>
        <strain evidence="5 6">4-2</strain>
    </source>
</reference>
<feature type="domain" description="HTH gntR-type" evidence="4">
    <location>
        <begin position="1"/>
        <end position="58"/>
    </location>
</feature>
<organism evidence="5 6">
    <name type="scientific">Paracoccus alkanivorans</name>
    <dbReference type="NCBI Taxonomy" id="2116655"/>
    <lineage>
        <taxon>Bacteria</taxon>
        <taxon>Pseudomonadati</taxon>
        <taxon>Pseudomonadota</taxon>
        <taxon>Alphaproteobacteria</taxon>
        <taxon>Rhodobacterales</taxon>
        <taxon>Paracoccaceae</taxon>
        <taxon>Paracoccus</taxon>
    </lineage>
</organism>
<keyword evidence="2" id="KW-0238">DNA-binding</keyword>
<name>A0A3M0LWL6_9RHOB</name>
<accession>A0A3M0LWL6</accession>
<gene>
    <name evidence="5" type="ORF">C9E81_22330</name>
</gene>
<dbReference type="Proteomes" id="UP000273516">
    <property type="component" value="Unassembled WGS sequence"/>
</dbReference>
<proteinExistence type="predicted"/>
<evidence type="ECO:0000256" key="1">
    <source>
        <dbReference type="ARBA" id="ARBA00023015"/>
    </source>
</evidence>
<dbReference type="SUPFAM" id="SSF46785">
    <property type="entry name" value="Winged helix' DNA-binding domain"/>
    <property type="match status" value="1"/>
</dbReference>
<keyword evidence="3" id="KW-0804">Transcription</keyword>
<evidence type="ECO:0000256" key="2">
    <source>
        <dbReference type="ARBA" id="ARBA00023125"/>
    </source>
</evidence>
<evidence type="ECO:0000259" key="4">
    <source>
        <dbReference type="PROSITE" id="PS50949"/>
    </source>
</evidence>
<keyword evidence="1" id="KW-0805">Transcription regulation</keyword>
<dbReference type="OrthoDB" id="7834120at2"/>
<dbReference type="InterPro" id="IPR011711">
    <property type="entry name" value="GntR_C"/>
</dbReference>
<dbReference type="GO" id="GO:0003700">
    <property type="term" value="F:DNA-binding transcription factor activity"/>
    <property type="evidence" value="ECO:0007669"/>
    <property type="project" value="InterPro"/>
</dbReference>
<dbReference type="Gene3D" id="1.10.10.10">
    <property type="entry name" value="Winged helix-like DNA-binding domain superfamily/Winged helix DNA-binding domain"/>
    <property type="match status" value="1"/>
</dbReference>
<dbReference type="EMBL" id="QOKZ01000024">
    <property type="protein sequence ID" value="RMC29919.1"/>
    <property type="molecule type" value="Genomic_DNA"/>
</dbReference>
<dbReference type="PANTHER" id="PTHR43537">
    <property type="entry name" value="TRANSCRIPTIONAL REGULATOR, GNTR FAMILY"/>
    <property type="match status" value="1"/>
</dbReference>
<sequence length="199" mass="22735">MVRDINIGIFGPGEWLKQVDLEQRYGVTRIAVRRVLDELVAKRLVEHIHNRGYRVYALGPKQRREVSEIRTLLETAAAGGIVEQATKQDIEELTVLAENFKQAAYYGTILEQIDANRNFHNRLLELCTNESLTELIMELRQRGPAAPVTRWRTVAQLAKATEDHFRIVDAIRRRDVEGLKAVITSHINDKGPNLDLSKE</sequence>
<evidence type="ECO:0000313" key="5">
    <source>
        <dbReference type="EMBL" id="RMC29919.1"/>
    </source>
</evidence>
<dbReference type="AlphaFoldDB" id="A0A3M0LWL6"/>
<dbReference type="Pfam" id="PF07729">
    <property type="entry name" value="FCD"/>
    <property type="match status" value="1"/>
</dbReference>
<dbReference type="InterPro" id="IPR008920">
    <property type="entry name" value="TF_FadR/GntR_C"/>
</dbReference>
<dbReference type="Gene3D" id="1.20.120.530">
    <property type="entry name" value="GntR ligand-binding domain-like"/>
    <property type="match status" value="1"/>
</dbReference>
<dbReference type="SMART" id="SM00895">
    <property type="entry name" value="FCD"/>
    <property type="match status" value="1"/>
</dbReference>
<dbReference type="SUPFAM" id="SSF48008">
    <property type="entry name" value="GntR ligand-binding domain-like"/>
    <property type="match status" value="1"/>
</dbReference>
<dbReference type="SMART" id="SM00345">
    <property type="entry name" value="HTH_GNTR"/>
    <property type="match status" value="1"/>
</dbReference>
<comment type="caution">
    <text evidence="5">The sequence shown here is derived from an EMBL/GenBank/DDBJ whole genome shotgun (WGS) entry which is preliminary data.</text>
</comment>
<dbReference type="Pfam" id="PF00392">
    <property type="entry name" value="GntR"/>
    <property type="match status" value="1"/>
</dbReference>
<evidence type="ECO:0000313" key="6">
    <source>
        <dbReference type="Proteomes" id="UP000273516"/>
    </source>
</evidence>
<keyword evidence="6" id="KW-1185">Reference proteome</keyword>
<dbReference type="InterPro" id="IPR036388">
    <property type="entry name" value="WH-like_DNA-bd_sf"/>
</dbReference>
<dbReference type="PANTHER" id="PTHR43537:SF45">
    <property type="entry name" value="GNTR FAMILY REGULATORY PROTEIN"/>
    <property type="match status" value="1"/>
</dbReference>
<dbReference type="InterPro" id="IPR000524">
    <property type="entry name" value="Tscrpt_reg_HTH_GntR"/>
</dbReference>
<dbReference type="GO" id="GO:0003677">
    <property type="term" value="F:DNA binding"/>
    <property type="evidence" value="ECO:0007669"/>
    <property type="project" value="UniProtKB-KW"/>
</dbReference>
<evidence type="ECO:0000256" key="3">
    <source>
        <dbReference type="ARBA" id="ARBA00023163"/>
    </source>
</evidence>
<protein>
    <submittedName>
        <fullName evidence="5">GntR family transcriptional regulator</fullName>
    </submittedName>
</protein>